<name>A0A235B9Q1_9BACL</name>
<dbReference type="Pfam" id="PF06605">
    <property type="entry name" value="Prophage_tail"/>
    <property type="match status" value="1"/>
</dbReference>
<feature type="domain" description="Tail spike" evidence="1">
    <location>
        <begin position="3"/>
        <end position="87"/>
    </location>
</feature>
<evidence type="ECO:0000313" key="2">
    <source>
        <dbReference type="EMBL" id="OYD08952.1"/>
    </source>
</evidence>
<dbReference type="Proteomes" id="UP000215459">
    <property type="component" value="Unassembled WGS sequence"/>
</dbReference>
<protein>
    <recommendedName>
        <fullName evidence="1">Tail spike domain-containing protein</fullName>
    </recommendedName>
</protein>
<dbReference type="EMBL" id="NOWF01000002">
    <property type="protein sequence ID" value="OYD08952.1"/>
    <property type="molecule type" value="Genomic_DNA"/>
</dbReference>
<dbReference type="AlphaFoldDB" id="A0A235B9Q1"/>
<comment type="caution">
    <text evidence="2">The sequence shown here is derived from an EMBL/GenBank/DDBJ whole genome shotgun (WGS) entry which is preliminary data.</text>
</comment>
<accession>A0A235B9Q1</accession>
<evidence type="ECO:0000259" key="1">
    <source>
        <dbReference type="Pfam" id="PF06605"/>
    </source>
</evidence>
<keyword evidence="3" id="KW-1185">Reference proteome</keyword>
<gene>
    <name evidence="2" type="ORF">CHM34_04030</name>
</gene>
<dbReference type="InterPro" id="IPR010572">
    <property type="entry name" value="Tail_dom"/>
</dbReference>
<sequence length="213" mass="25035">MLEKNKHPHYTYETAMVDLSEWKDEWGQRPYRDREPELGDTAHIVHPRFGIDIRERIVKIERYYDEDKRHRIGIELAEKKRSWSDLIRGMKNEIRSLHRGQGVPFSIHDNLDQEIDVDVSASMSFYLDRKIEFVNEARLFYTGSERQKGTELSLPFALTVTVNGSLAVRSDRVQQEVDIGDYLRIGEQNRVVFEAEGPIRVEADLVVRCFIRQ</sequence>
<organism evidence="2 3">
    <name type="scientific">Paludifilum halophilum</name>
    <dbReference type="NCBI Taxonomy" id="1642702"/>
    <lineage>
        <taxon>Bacteria</taxon>
        <taxon>Bacillati</taxon>
        <taxon>Bacillota</taxon>
        <taxon>Bacilli</taxon>
        <taxon>Bacillales</taxon>
        <taxon>Thermoactinomycetaceae</taxon>
        <taxon>Paludifilum</taxon>
    </lineage>
</organism>
<reference evidence="2 3" key="1">
    <citation type="submission" date="2017-07" db="EMBL/GenBank/DDBJ databases">
        <title>The genome sequence of Paludifilum halophilum highlights mechanisms for microbial adaptation to high salt environemnts.</title>
        <authorList>
            <person name="Belbahri L."/>
        </authorList>
    </citation>
    <scope>NUCLEOTIDE SEQUENCE [LARGE SCALE GENOMIC DNA]</scope>
    <source>
        <strain evidence="2 3">DSM 102817</strain>
    </source>
</reference>
<proteinExistence type="predicted"/>
<evidence type="ECO:0000313" key="3">
    <source>
        <dbReference type="Proteomes" id="UP000215459"/>
    </source>
</evidence>